<protein>
    <submittedName>
        <fullName evidence="1">DUF3841 domain-containing protein</fullName>
    </submittedName>
</protein>
<comment type="caution">
    <text evidence="1">The sequence shown here is derived from an EMBL/GenBank/DDBJ whole genome shotgun (WGS) entry which is preliminary data.</text>
</comment>
<dbReference type="Proteomes" id="UP001523566">
    <property type="component" value="Unassembled WGS sequence"/>
</dbReference>
<dbReference type="Pfam" id="PF12952">
    <property type="entry name" value="DUF3841"/>
    <property type="match status" value="1"/>
</dbReference>
<sequence length="189" mass="22784">MSKTITLYTRQVDKVWKELQKQGEYTVKKEYVLEKNDSIADYYLDLYQWYTKEGRKHIEIDKNLEYPIWLSLDKASMLQQTEGTIILKLEIPREEVLLCNNEAWGYRVNYWYIPLDKEDEKRHNEELKRYGISCEADIISGDKGNFYPLLKRKILNSWERVFTLKPDKESDYVATVWKIKKEWVKGQEP</sequence>
<name>A0ABT1EE18_9FIRM</name>
<keyword evidence="2" id="KW-1185">Reference proteome</keyword>
<gene>
    <name evidence="1" type="ORF">NK125_11720</name>
</gene>
<dbReference type="EMBL" id="JAMZFW010000017">
    <property type="protein sequence ID" value="MCP1103086.1"/>
    <property type="molecule type" value="Genomic_DNA"/>
</dbReference>
<dbReference type="RefSeq" id="WP_262066872.1">
    <property type="nucleotide sequence ID" value="NZ_JAMXOD010000017.1"/>
</dbReference>
<accession>A0ABT1EE18</accession>
<evidence type="ECO:0000313" key="1">
    <source>
        <dbReference type="EMBL" id="MCP1103086.1"/>
    </source>
</evidence>
<proteinExistence type="predicted"/>
<organism evidence="1 2">
    <name type="scientific">Aequitasia blattaphilus</name>
    <dbReference type="NCBI Taxonomy" id="2949332"/>
    <lineage>
        <taxon>Bacteria</taxon>
        <taxon>Bacillati</taxon>
        <taxon>Bacillota</taxon>
        <taxon>Clostridia</taxon>
        <taxon>Lachnospirales</taxon>
        <taxon>Lachnospiraceae</taxon>
        <taxon>Aequitasia</taxon>
    </lineage>
</organism>
<reference evidence="1 2" key="1">
    <citation type="journal article" date="2022" name="Genome Biol. Evol.">
        <title>Host diet, physiology and behaviors set the stage for Lachnospiraceae cladogenesis.</title>
        <authorList>
            <person name="Vera-Ponce De Leon A."/>
            <person name="Schneider M."/>
            <person name="Jahnes B.C."/>
            <person name="Sadowski V."/>
            <person name="Camuy-Velez L.A."/>
            <person name="Duan J."/>
            <person name="Sabree Z.L."/>
        </authorList>
    </citation>
    <scope>NUCLEOTIDE SEQUENCE [LARGE SCALE GENOMIC DNA]</scope>
    <source>
        <strain evidence="1 2">PAL113</strain>
    </source>
</reference>
<dbReference type="InterPro" id="IPR024211">
    <property type="entry name" value="DUF3841"/>
</dbReference>
<evidence type="ECO:0000313" key="2">
    <source>
        <dbReference type="Proteomes" id="UP001523566"/>
    </source>
</evidence>